<evidence type="ECO:0000313" key="1">
    <source>
        <dbReference type="EMBL" id="QGG48865.1"/>
    </source>
</evidence>
<keyword evidence="2" id="KW-1185">Reference proteome</keyword>
<accession>A0A5Q2N8P0</accession>
<sequence length="86" mass="9554">MAKTEKLNTPDVVIAISNQVGCSQRMTRRILDAFSDLVLTNLLEGKQLSLASLGKFYARQTRQGRNPGSTRMAFKATKKVAERLRG</sequence>
<name>A0A5Q2N8P0_9FIRM</name>
<keyword evidence="1" id="KW-0238">DNA-binding</keyword>
<dbReference type="EMBL" id="CP045875">
    <property type="protein sequence ID" value="QGG48865.1"/>
    <property type="molecule type" value="Genomic_DNA"/>
</dbReference>
<dbReference type="OrthoDB" id="9797747at2"/>
<dbReference type="SUPFAM" id="SSF47729">
    <property type="entry name" value="IHF-like DNA-binding proteins"/>
    <property type="match status" value="1"/>
</dbReference>
<dbReference type="InterPro" id="IPR010992">
    <property type="entry name" value="IHF-like_DNA-bd_dom_sf"/>
</dbReference>
<proteinExistence type="predicted"/>
<dbReference type="GO" id="GO:0030527">
    <property type="term" value="F:structural constituent of chromatin"/>
    <property type="evidence" value="ECO:0007669"/>
    <property type="project" value="InterPro"/>
</dbReference>
<dbReference type="AlphaFoldDB" id="A0A5Q2N8P0"/>
<protein>
    <submittedName>
        <fullName evidence="1">HU family DNA-binding protein</fullName>
    </submittedName>
</protein>
<dbReference type="RefSeq" id="WP_153725950.1">
    <property type="nucleotide sequence ID" value="NZ_CP045875.1"/>
</dbReference>
<organism evidence="1 2">
    <name type="scientific">Heliorestis convoluta</name>
    <dbReference type="NCBI Taxonomy" id="356322"/>
    <lineage>
        <taxon>Bacteria</taxon>
        <taxon>Bacillati</taxon>
        <taxon>Bacillota</taxon>
        <taxon>Clostridia</taxon>
        <taxon>Eubacteriales</taxon>
        <taxon>Heliobacteriaceae</taxon>
        <taxon>Heliorestis</taxon>
    </lineage>
</organism>
<dbReference type="InterPro" id="IPR000119">
    <property type="entry name" value="Hist_DNA-bd"/>
</dbReference>
<evidence type="ECO:0000313" key="2">
    <source>
        <dbReference type="Proteomes" id="UP000366051"/>
    </source>
</evidence>
<dbReference type="Proteomes" id="UP000366051">
    <property type="component" value="Chromosome"/>
</dbReference>
<dbReference type="Pfam" id="PF00216">
    <property type="entry name" value="Bac_DNA_binding"/>
    <property type="match status" value="1"/>
</dbReference>
<dbReference type="KEGG" id="hcv:FTV88_2776"/>
<dbReference type="GO" id="GO:0003677">
    <property type="term" value="F:DNA binding"/>
    <property type="evidence" value="ECO:0007669"/>
    <property type="project" value="UniProtKB-KW"/>
</dbReference>
<gene>
    <name evidence="1" type="ORF">FTV88_2776</name>
</gene>
<reference evidence="2" key="1">
    <citation type="submission" date="2019-11" db="EMBL/GenBank/DDBJ databases">
        <title>Genome sequence of Heliorestis convoluta strain HH, an alkaliphilic and minimalistic phototrophic bacterium from a soda lake in Egypt.</title>
        <authorList>
            <person name="Dewey E.D."/>
            <person name="Stokes L.M."/>
            <person name="Burchell B.M."/>
            <person name="Shaffer K.N."/>
            <person name="Huntington A.M."/>
            <person name="Baker J.M."/>
            <person name="Nadendla S."/>
            <person name="Giglio M.G."/>
            <person name="Touchman J.W."/>
            <person name="Blankenship R.E."/>
            <person name="Madigan M.T."/>
            <person name="Sattley W.M."/>
        </authorList>
    </citation>
    <scope>NUCLEOTIDE SEQUENCE [LARGE SCALE GENOMIC DNA]</scope>
    <source>
        <strain evidence="2">HH</strain>
    </source>
</reference>
<dbReference type="Gene3D" id="4.10.520.10">
    <property type="entry name" value="IHF-like DNA-binding proteins"/>
    <property type="match status" value="1"/>
</dbReference>